<keyword evidence="3" id="KW-1185">Reference proteome</keyword>
<feature type="region of interest" description="Disordered" evidence="1">
    <location>
        <begin position="1"/>
        <end position="22"/>
    </location>
</feature>
<evidence type="ECO:0000313" key="2">
    <source>
        <dbReference type="EMBL" id="KAK9739609.1"/>
    </source>
</evidence>
<protein>
    <submittedName>
        <fullName evidence="2">Uncharacterized protein</fullName>
    </submittedName>
</protein>
<comment type="caution">
    <text evidence="2">The sequence shown here is derived from an EMBL/GenBank/DDBJ whole genome shotgun (WGS) entry which is preliminary data.</text>
</comment>
<evidence type="ECO:0000256" key="1">
    <source>
        <dbReference type="SAM" id="MobiDB-lite"/>
    </source>
</evidence>
<reference evidence="2 3" key="1">
    <citation type="journal article" date="2024" name="BMC Genomics">
        <title>De novo assembly and annotation of Popillia japonica's genome with initial clues to its potential as an invasive pest.</title>
        <authorList>
            <person name="Cucini C."/>
            <person name="Boschi S."/>
            <person name="Funari R."/>
            <person name="Cardaioli E."/>
            <person name="Iannotti N."/>
            <person name="Marturano G."/>
            <person name="Paoli F."/>
            <person name="Bruttini M."/>
            <person name="Carapelli A."/>
            <person name="Frati F."/>
            <person name="Nardi F."/>
        </authorList>
    </citation>
    <scope>NUCLEOTIDE SEQUENCE [LARGE SCALE GENOMIC DNA]</scope>
    <source>
        <strain evidence="2">DMR45628</strain>
    </source>
</reference>
<sequence length="91" mass="10398">MSTESSETKEDTKNVEDEKKGEDVNKIMIIDEEIVPLRNVRRKSVTRMLKPGEYDAGAYSPANSITSVNSLASLLREKIQVGDIYFYYLDY</sequence>
<gene>
    <name evidence="2" type="ORF">QE152_g8850</name>
</gene>
<name>A0AAW1M0L1_POPJA</name>
<accession>A0AAW1M0L1</accession>
<proteinExistence type="predicted"/>
<dbReference type="EMBL" id="JASPKY010000073">
    <property type="protein sequence ID" value="KAK9739609.1"/>
    <property type="molecule type" value="Genomic_DNA"/>
</dbReference>
<dbReference type="AlphaFoldDB" id="A0AAW1M0L1"/>
<organism evidence="2 3">
    <name type="scientific">Popillia japonica</name>
    <name type="common">Japanese beetle</name>
    <dbReference type="NCBI Taxonomy" id="7064"/>
    <lineage>
        <taxon>Eukaryota</taxon>
        <taxon>Metazoa</taxon>
        <taxon>Ecdysozoa</taxon>
        <taxon>Arthropoda</taxon>
        <taxon>Hexapoda</taxon>
        <taxon>Insecta</taxon>
        <taxon>Pterygota</taxon>
        <taxon>Neoptera</taxon>
        <taxon>Endopterygota</taxon>
        <taxon>Coleoptera</taxon>
        <taxon>Polyphaga</taxon>
        <taxon>Scarabaeiformia</taxon>
        <taxon>Scarabaeidae</taxon>
        <taxon>Rutelinae</taxon>
        <taxon>Popillia</taxon>
    </lineage>
</organism>
<evidence type="ECO:0000313" key="3">
    <source>
        <dbReference type="Proteomes" id="UP001458880"/>
    </source>
</evidence>
<dbReference type="Proteomes" id="UP001458880">
    <property type="component" value="Unassembled WGS sequence"/>
</dbReference>